<keyword evidence="2 3" id="KW-0694">RNA-binding</keyword>
<keyword evidence="1" id="KW-0677">Repeat</keyword>
<evidence type="ECO:0000313" key="7">
    <source>
        <dbReference type="Proteomes" id="UP000029120"/>
    </source>
</evidence>
<dbReference type="Proteomes" id="UP000029120">
    <property type="component" value="Chromosome 6"/>
</dbReference>
<dbReference type="InterPro" id="IPR000504">
    <property type="entry name" value="RRM_dom"/>
</dbReference>
<dbReference type="eggNOG" id="KOG4210">
    <property type="taxonomic scope" value="Eukaryota"/>
</dbReference>
<reference evidence="7" key="1">
    <citation type="journal article" date="2015" name="Nat. Plants">
        <title>Genome expansion of Arabis alpina linked with retrotransposition and reduced symmetric DNA methylation.</title>
        <authorList>
            <person name="Willing E.M."/>
            <person name="Rawat V."/>
            <person name="Mandakova T."/>
            <person name="Maumus F."/>
            <person name="James G.V."/>
            <person name="Nordstroem K.J."/>
            <person name="Becker C."/>
            <person name="Warthmann N."/>
            <person name="Chica C."/>
            <person name="Szarzynska B."/>
            <person name="Zytnicki M."/>
            <person name="Albani M.C."/>
            <person name="Kiefer C."/>
            <person name="Bergonzi S."/>
            <person name="Castaings L."/>
            <person name="Mateos J.L."/>
            <person name="Berns M.C."/>
            <person name="Bujdoso N."/>
            <person name="Piofczyk T."/>
            <person name="de Lorenzo L."/>
            <person name="Barrero-Sicilia C."/>
            <person name="Mateos I."/>
            <person name="Piednoel M."/>
            <person name="Hagmann J."/>
            <person name="Chen-Min-Tao R."/>
            <person name="Iglesias-Fernandez R."/>
            <person name="Schuster S.C."/>
            <person name="Alonso-Blanco C."/>
            <person name="Roudier F."/>
            <person name="Carbonero P."/>
            <person name="Paz-Ares J."/>
            <person name="Davis S.J."/>
            <person name="Pecinka A."/>
            <person name="Quesneville H."/>
            <person name="Colot V."/>
            <person name="Lysak M.A."/>
            <person name="Weigel D."/>
            <person name="Coupland G."/>
            <person name="Schneeberger K."/>
        </authorList>
    </citation>
    <scope>NUCLEOTIDE SEQUENCE [LARGE SCALE GENOMIC DNA]</scope>
    <source>
        <strain evidence="7">cv. Pajares</strain>
    </source>
</reference>
<accession>A0A087GSW2</accession>
<dbReference type="EMBL" id="CM002874">
    <property type="protein sequence ID" value="KFK32964.1"/>
    <property type="molecule type" value="Genomic_DNA"/>
</dbReference>
<evidence type="ECO:0000259" key="5">
    <source>
        <dbReference type="PROSITE" id="PS50102"/>
    </source>
</evidence>
<dbReference type="PANTHER" id="PTHR23236:SF119">
    <property type="entry name" value="NUCLEAR RNA-BINDING PROTEIN SART-3"/>
    <property type="match status" value="1"/>
</dbReference>
<protein>
    <recommendedName>
        <fullName evidence="5">RRM domain-containing protein</fullName>
    </recommendedName>
</protein>
<proteinExistence type="predicted"/>
<dbReference type="Pfam" id="PF00076">
    <property type="entry name" value="RRM_1"/>
    <property type="match status" value="1"/>
</dbReference>
<sequence>MERRSLKRCSTSSTDAVKRKKKKKTSVKKEMKRSLEEPTEVALPMKKKKKTLNKWMKKKQKTKDYLLNKWMKKKQKTEDYLLNKWMSICVNGLDASLPMDTTKTALRNHFDSCGVITQVYVPIDYGTGAPKGCAHINMRAGDKDKALALDGSLLGGRMLQVRMASFGSPTNSRGCKTCPLIHMEGVVERFVSTHNGRFLSPDIEDLLKR</sequence>
<dbReference type="InterPro" id="IPR035979">
    <property type="entry name" value="RBD_domain_sf"/>
</dbReference>
<evidence type="ECO:0000256" key="3">
    <source>
        <dbReference type="PROSITE-ProRule" id="PRU00176"/>
    </source>
</evidence>
<keyword evidence="7" id="KW-1185">Reference proteome</keyword>
<dbReference type="Gene3D" id="3.30.70.330">
    <property type="match status" value="1"/>
</dbReference>
<evidence type="ECO:0000256" key="1">
    <source>
        <dbReference type="ARBA" id="ARBA00022737"/>
    </source>
</evidence>
<dbReference type="SMART" id="SM00360">
    <property type="entry name" value="RRM"/>
    <property type="match status" value="1"/>
</dbReference>
<gene>
    <name evidence="6" type="ordered locus">AALP_Aa6g312300</name>
</gene>
<feature type="region of interest" description="Disordered" evidence="4">
    <location>
        <begin position="1"/>
        <end position="39"/>
    </location>
</feature>
<feature type="compositionally biased region" description="Basic and acidic residues" evidence="4">
    <location>
        <begin position="27"/>
        <end position="36"/>
    </location>
</feature>
<feature type="domain" description="RRM" evidence="5">
    <location>
        <begin position="86"/>
        <end position="166"/>
    </location>
</feature>
<dbReference type="SUPFAM" id="SSF54928">
    <property type="entry name" value="RNA-binding domain, RBD"/>
    <property type="match status" value="1"/>
</dbReference>
<evidence type="ECO:0000256" key="4">
    <source>
        <dbReference type="SAM" id="MobiDB-lite"/>
    </source>
</evidence>
<dbReference type="GO" id="GO:0003723">
    <property type="term" value="F:RNA binding"/>
    <property type="evidence" value="ECO:0007669"/>
    <property type="project" value="UniProtKB-UniRule"/>
</dbReference>
<dbReference type="Gramene" id="KFK32964">
    <property type="protein sequence ID" value="KFK32964"/>
    <property type="gene ID" value="AALP_AA6G312300"/>
</dbReference>
<evidence type="ECO:0000256" key="2">
    <source>
        <dbReference type="ARBA" id="ARBA00022884"/>
    </source>
</evidence>
<name>A0A087GSW2_ARAAL</name>
<dbReference type="AlphaFoldDB" id="A0A087GSW2"/>
<dbReference type="PANTHER" id="PTHR23236">
    <property type="entry name" value="EUKARYOTIC TRANSLATION INITIATION FACTOR 4B/4H"/>
    <property type="match status" value="1"/>
</dbReference>
<organism evidence="6 7">
    <name type="scientific">Arabis alpina</name>
    <name type="common">Alpine rock-cress</name>
    <dbReference type="NCBI Taxonomy" id="50452"/>
    <lineage>
        <taxon>Eukaryota</taxon>
        <taxon>Viridiplantae</taxon>
        <taxon>Streptophyta</taxon>
        <taxon>Embryophyta</taxon>
        <taxon>Tracheophyta</taxon>
        <taxon>Spermatophyta</taxon>
        <taxon>Magnoliopsida</taxon>
        <taxon>eudicotyledons</taxon>
        <taxon>Gunneridae</taxon>
        <taxon>Pentapetalae</taxon>
        <taxon>rosids</taxon>
        <taxon>malvids</taxon>
        <taxon>Brassicales</taxon>
        <taxon>Brassicaceae</taxon>
        <taxon>Arabideae</taxon>
        <taxon>Arabis</taxon>
    </lineage>
</organism>
<dbReference type="InterPro" id="IPR012677">
    <property type="entry name" value="Nucleotide-bd_a/b_plait_sf"/>
</dbReference>
<evidence type="ECO:0000313" key="6">
    <source>
        <dbReference type="EMBL" id="KFK32964.1"/>
    </source>
</evidence>
<dbReference type="OrthoDB" id="1085421at2759"/>
<dbReference type="PROSITE" id="PS50102">
    <property type="entry name" value="RRM"/>
    <property type="match status" value="1"/>
</dbReference>